<keyword evidence="1 3" id="KW-0689">Ribosomal protein</keyword>
<dbReference type="Pfam" id="PF00347">
    <property type="entry name" value="Ribosomal_L6"/>
    <property type="match status" value="2"/>
</dbReference>
<feature type="domain" description="Large ribosomal subunit protein uL6 alpha-beta" evidence="6">
    <location>
        <begin position="11"/>
        <end position="83"/>
    </location>
</feature>
<evidence type="ECO:0000256" key="2">
    <source>
        <dbReference type="ARBA" id="ARBA00023274"/>
    </source>
</evidence>
<evidence type="ECO:0000259" key="6">
    <source>
        <dbReference type="Pfam" id="PF00347"/>
    </source>
</evidence>
<protein>
    <recommendedName>
        <fullName evidence="3">Large ribosomal subunit protein uL6</fullName>
    </recommendedName>
</protein>
<comment type="subunit">
    <text evidence="3">Part of the 50S ribosomal subunit.</text>
</comment>
<dbReference type="GO" id="GO:0022625">
    <property type="term" value="C:cytosolic large ribosomal subunit"/>
    <property type="evidence" value="ECO:0007669"/>
    <property type="project" value="UniProtKB-UniRule"/>
</dbReference>
<accession>A0A1F6NKD8</accession>
<dbReference type="Gene3D" id="3.90.930.12">
    <property type="entry name" value="Ribosomal protein L6, alpha-beta domain"/>
    <property type="match status" value="2"/>
</dbReference>
<dbReference type="GO" id="GO:0019843">
    <property type="term" value="F:rRNA binding"/>
    <property type="evidence" value="ECO:0007669"/>
    <property type="project" value="UniProtKB-UniRule"/>
</dbReference>
<reference evidence="7 8" key="1">
    <citation type="journal article" date="2016" name="Nat. Commun.">
        <title>Thousands of microbial genomes shed light on interconnected biogeochemical processes in an aquifer system.</title>
        <authorList>
            <person name="Anantharaman K."/>
            <person name="Brown C.T."/>
            <person name="Hug L.A."/>
            <person name="Sharon I."/>
            <person name="Castelle C.J."/>
            <person name="Probst A.J."/>
            <person name="Thomas B.C."/>
            <person name="Singh A."/>
            <person name="Wilkins M.J."/>
            <person name="Karaoz U."/>
            <person name="Brodie E.L."/>
            <person name="Williams K.H."/>
            <person name="Hubbard S.S."/>
            <person name="Banfield J.F."/>
        </authorList>
    </citation>
    <scope>NUCLEOTIDE SEQUENCE [LARGE SCALE GENOMIC DNA]</scope>
</reference>
<dbReference type="SUPFAM" id="SSF56053">
    <property type="entry name" value="Ribosomal protein L6"/>
    <property type="match status" value="2"/>
</dbReference>
<keyword evidence="3 5" id="KW-0694">RNA-binding</keyword>
<evidence type="ECO:0000256" key="4">
    <source>
        <dbReference type="RuleBase" id="RU003869"/>
    </source>
</evidence>
<dbReference type="PANTHER" id="PTHR11655">
    <property type="entry name" value="60S/50S RIBOSOMAL PROTEIN L6/L9"/>
    <property type="match status" value="1"/>
</dbReference>
<evidence type="ECO:0000313" key="7">
    <source>
        <dbReference type="EMBL" id="OGH84318.1"/>
    </source>
</evidence>
<dbReference type="HAMAP" id="MF_01365_B">
    <property type="entry name" value="Ribosomal_uL6_B"/>
    <property type="match status" value="1"/>
</dbReference>
<comment type="similarity">
    <text evidence="3 4">Belongs to the universal ribosomal protein uL6 family.</text>
</comment>
<evidence type="ECO:0000256" key="1">
    <source>
        <dbReference type="ARBA" id="ARBA00022980"/>
    </source>
</evidence>
<sequence length="182" mass="19836">MSRIGKKIRPIPAGVTADIKNNILTIKGPKGQLSQILHPHVTVVIEGGNIAVQVKNEEDKKDRALWGTMSSIIENMLVGVTQGFKRELEINGVGYKVAMKGANLSLEVGYNEPVEVKPLPGIKFSADKNVIVVEGIDKQQVGEMAAQIRRVRKPEPYKGKGIKYKEEIVRRKAGKTAGKAAS</sequence>
<organism evidence="7 8">
    <name type="scientific">Candidatus Magasanikbacteria bacterium RIFOXYA2_FULL_44_8</name>
    <dbReference type="NCBI Taxonomy" id="1798696"/>
    <lineage>
        <taxon>Bacteria</taxon>
        <taxon>Candidatus Magasanikiibacteriota</taxon>
    </lineage>
</organism>
<dbReference type="NCBIfam" id="TIGR03654">
    <property type="entry name" value="L6_bact"/>
    <property type="match status" value="1"/>
</dbReference>
<evidence type="ECO:0000313" key="8">
    <source>
        <dbReference type="Proteomes" id="UP000177803"/>
    </source>
</evidence>
<evidence type="ECO:0000256" key="5">
    <source>
        <dbReference type="RuleBase" id="RU003870"/>
    </source>
</evidence>
<comment type="caution">
    <text evidence="7">The sequence shown here is derived from an EMBL/GenBank/DDBJ whole genome shotgun (WGS) entry which is preliminary data.</text>
</comment>
<dbReference type="InterPro" id="IPR020040">
    <property type="entry name" value="Ribosomal_uL6_a/b-dom"/>
</dbReference>
<proteinExistence type="inferred from homology"/>
<comment type="function">
    <text evidence="3 5">This protein binds to the 23S rRNA, and is important in its secondary structure. It is located near the subunit interface in the base of the L7/L12 stalk, and near the tRNA binding site of the peptidyltransferase center.</text>
</comment>
<dbReference type="InterPro" id="IPR000702">
    <property type="entry name" value="Ribosomal_uL6-like"/>
</dbReference>
<feature type="domain" description="Large ribosomal subunit protein uL6 alpha-beta" evidence="6">
    <location>
        <begin position="92"/>
        <end position="164"/>
    </location>
</feature>
<name>A0A1F6NKD8_9BACT</name>
<keyword evidence="2 3" id="KW-0687">Ribonucleoprotein</keyword>
<dbReference type="PRINTS" id="PR00059">
    <property type="entry name" value="RIBOSOMALL6"/>
</dbReference>
<dbReference type="AlphaFoldDB" id="A0A1F6NKD8"/>
<dbReference type="GO" id="GO:0002181">
    <property type="term" value="P:cytoplasmic translation"/>
    <property type="evidence" value="ECO:0007669"/>
    <property type="project" value="TreeGrafter"/>
</dbReference>
<dbReference type="InterPro" id="IPR002358">
    <property type="entry name" value="Ribosomal_uL6_CS"/>
</dbReference>
<dbReference type="Proteomes" id="UP000177803">
    <property type="component" value="Unassembled WGS sequence"/>
</dbReference>
<dbReference type="GO" id="GO:0003735">
    <property type="term" value="F:structural constituent of ribosome"/>
    <property type="evidence" value="ECO:0007669"/>
    <property type="project" value="UniProtKB-UniRule"/>
</dbReference>
<keyword evidence="3 5" id="KW-0699">rRNA-binding</keyword>
<evidence type="ECO:0000256" key="3">
    <source>
        <dbReference type="HAMAP-Rule" id="MF_01365"/>
    </source>
</evidence>
<dbReference type="PIRSF" id="PIRSF002162">
    <property type="entry name" value="Ribosomal_L6"/>
    <property type="match status" value="1"/>
</dbReference>
<dbReference type="InterPro" id="IPR019906">
    <property type="entry name" value="Ribosomal_uL6_bac-type"/>
</dbReference>
<gene>
    <name evidence="3" type="primary">rplF</name>
    <name evidence="7" type="ORF">A2261_03910</name>
</gene>
<dbReference type="InterPro" id="IPR036789">
    <property type="entry name" value="Ribosomal_uL6-like_a/b-dom_sf"/>
</dbReference>
<dbReference type="PROSITE" id="PS00525">
    <property type="entry name" value="RIBOSOMAL_L6_1"/>
    <property type="match status" value="1"/>
</dbReference>
<dbReference type="EMBL" id="MFQR01000029">
    <property type="protein sequence ID" value="OGH84318.1"/>
    <property type="molecule type" value="Genomic_DNA"/>
</dbReference>
<dbReference type="PANTHER" id="PTHR11655:SF14">
    <property type="entry name" value="LARGE RIBOSOMAL SUBUNIT PROTEIN UL6M"/>
    <property type="match status" value="1"/>
</dbReference>